<feature type="domain" description="Helicase ATP-binding" evidence="4">
    <location>
        <begin position="128"/>
        <end position="280"/>
    </location>
</feature>
<dbReference type="GO" id="GO:0006310">
    <property type="term" value="P:DNA recombination"/>
    <property type="evidence" value="ECO:0007669"/>
    <property type="project" value="TreeGrafter"/>
</dbReference>
<dbReference type="InterPro" id="IPR001650">
    <property type="entry name" value="Helicase_C-like"/>
</dbReference>
<organism evidence="6 7">
    <name type="scientific">Tenuibacillus multivorans</name>
    <dbReference type="NCBI Taxonomy" id="237069"/>
    <lineage>
        <taxon>Bacteria</taxon>
        <taxon>Bacillati</taxon>
        <taxon>Bacillota</taxon>
        <taxon>Bacilli</taxon>
        <taxon>Bacillales</taxon>
        <taxon>Bacillaceae</taxon>
        <taxon>Tenuibacillus</taxon>
    </lineage>
</organism>
<dbReference type="SMART" id="SM00487">
    <property type="entry name" value="DEXDc"/>
    <property type="match status" value="1"/>
</dbReference>
<protein>
    <submittedName>
        <fullName evidence="6">Competence protein ComFA</fullName>
    </submittedName>
</protein>
<keyword evidence="7" id="KW-1185">Reference proteome</keyword>
<dbReference type="GO" id="GO:0005524">
    <property type="term" value="F:ATP binding"/>
    <property type="evidence" value="ECO:0007669"/>
    <property type="project" value="UniProtKB-KW"/>
</dbReference>
<dbReference type="SUPFAM" id="SSF52540">
    <property type="entry name" value="P-loop containing nucleoside triphosphate hydrolases"/>
    <property type="match status" value="1"/>
</dbReference>
<keyword evidence="2" id="KW-0067">ATP-binding</keyword>
<dbReference type="PROSITE" id="PS51192">
    <property type="entry name" value="HELICASE_ATP_BIND_1"/>
    <property type="match status" value="1"/>
</dbReference>
<dbReference type="RefSeq" id="WP_245686908.1">
    <property type="nucleotide sequence ID" value="NZ_BJVZ01000032.1"/>
</dbReference>
<name>A0A1H0G791_9BACI</name>
<dbReference type="Pfam" id="PF04851">
    <property type="entry name" value="ResIII"/>
    <property type="match status" value="1"/>
</dbReference>
<dbReference type="PANTHER" id="PTHR30580">
    <property type="entry name" value="PRIMOSOMAL PROTEIN N"/>
    <property type="match status" value="1"/>
</dbReference>
<sequence>MNNLYLEYLASQYQGKLLLKQELQLDEPTFQILMQEQFIKEIRGIRKQMGLTMCERCFNYQKKYFGKMPYGKREIVYCRKCIMMGRVSEVESLYVWTGPKPKRKPITDACHWKGELTPLQQKASNSMIDTINRKDHLLIYAVCGAGKTEMLYAGIAKAIESGKRVCIATPRTDVVRELAPRFRRDFPEIESAALFGDSTEKDLAANLVIATTHQLLRYQEAFDVIIVDEVDAFPFHRDKSLPKAVQRAARPEHALIYLTATPRTELKIKTQLKLLPTVSIPMRYHGHPLPIPTLQRIRKLSTKINSNQLPEPINQWIKQRNGRRYLLFAPTIDSAKTLSQLLDIPYVHADSPNRKDFIQQFRNQNIEALITTTILERGVTFPSIDVAVVQADHHVFDEAALVQIAGRAGRSAQDPTGDVTFFYEAKTNAMVKAHQYTLIKNKEAKGMLV</sequence>
<dbReference type="Pfam" id="PF00271">
    <property type="entry name" value="Helicase_C"/>
    <property type="match status" value="1"/>
</dbReference>
<evidence type="ECO:0000313" key="6">
    <source>
        <dbReference type="EMBL" id="SDO02619.1"/>
    </source>
</evidence>
<evidence type="ECO:0000259" key="4">
    <source>
        <dbReference type="PROSITE" id="PS51192"/>
    </source>
</evidence>
<reference evidence="6 7" key="1">
    <citation type="submission" date="2016-10" db="EMBL/GenBank/DDBJ databases">
        <authorList>
            <person name="de Groot N.N."/>
        </authorList>
    </citation>
    <scope>NUCLEOTIDE SEQUENCE [LARGE SCALE GENOMIC DNA]</scope>
    <source>
        <strain evidence="6 7">CGMCC 1.3442</strain>
    </source>
</reference>
<feature type="domain" description="Helicase C-terminal" evidence="5">
    <location>
        <begin position="312"/>
        <end position="449"/>
    </location>
</feature>
<dbReference type="PANTHER" id="PTHR30580:SF1">
    <property type="entry name" value="COMF OPERON PROTEIN 1"/>
    <property type="match status" value="1"/>
</dbReference>
<dbReference type="Gene3D" id="3.40.50.300">
    <property type="entry name" value="P-loop containing nucleotide triphosphate hydrolases"/>
    <property type="match status" value="2"/>
</dbReference>
<evidence type="ECO:0000256" key="1">
    <source>
        <dbReference type="ARBA" id="ARBA00022741"/>
    </source>
</evidence>
<dbReference type="PROSITE" id="PS51194">
    <property type="entry name" value="HELICASE_CTER"/>
    <property type="match status" value="1"/>
</dbReference>
<accession>A0A1H0G791</accession>
<dbReference type="InterPro" id="IPR027417">
    <property type="entry name" value="P-loop_NTPase"/>
</dbReference>
<evidence type="ECO:0000259" key="5">
    <source>
        <dbReference type="PROSITE" id="PS51194"/>
    </source>
</evidence>
<dbReference type="EMBL" id="FNIG01000015">
    <property type="protein sequence ID" value="SDO02619.1"/>
    <property type="molecule type" value="Genomic_DNA"/>
</dbReference>
<gene>
    <name evidence="6" type="ORF">SAMN05216498_0480</name>
</gene>
<evidence type="ECO:0000256" key="2">
    <source>
        <dbReference type="ARBA" id="ARBA00022840"/>
    </source>
</evidence>
<proteinExistence type="predicted"/>
<dbReference type="Proteomes" id="UP000199334">
    <property type="component" value="Unassembled WGS sequence"/>
</dbReference>
<evidence type="ECO:0000256" key="3">
    <source>
        <dbReference type="ARBA" id="ARBA00023125"/>
    </source>
</evidence>
<dbReference type="SMART" id="SM00490">
    <property type="entry name" value="HELICc"/>
    <property type="match status" value="1"/>
</dbReference>
<dbReference type="InterPro" id="IPR014001">
    <property type="entry name" value="Helicase_ATP-bd"/>
</dbReference>
<evidence type="ECO:0000313" key="7">
    <source>
        <dbReference type="Proteomes" id="UP000199334"/>
    </source>
</evidence>
<dbReference type="GO" id="GO:0006270">
    <property type="term" value="P:DNA replication initiation"/>
    <property type="evidence" value="ECO:0007669"/>
    <property type="project" value="TreeGrafter"/>
</dbReference>
<keyword evidence="3" id="KW-0238">DNA-binding</keyword>
<keyword evidence="1" id="KW-0547">Nucleotide-binding</keyword>
<dbReference type="InterPro" id="IPR006935">
    <property type="entry name" value="Helicase/UvrB_N"/>
</dbReference>
<dbReference type="GO" id="GO:0006302">
    <property type="term" value="P:double-strand break repair"/>
    <property type="evidence" value="ECO:0007669"/>
    <property type="project" value="TreeGrafter"/>
</dbReference>
<dbReference type="GO" id="GO:0003677">
    <property type="term" value="F:DNA binding"/>
    <property type="evidence" value="ECO:0007669"/>
    <property type="project" value="UniProtKB-KW"/>
</dbReference>
<dbReference type="GO" id="GO:0043138">
    <property type="term" value="F:3'-5' DNA helicase activity"/>
    <property type="evidence" value="ECO:0007669"/>
    <property type="project" value="TreeGrafter"/>
</dbReference>
<dbReference type="GO" id="GO:0016787">
    <property type="term" value="F:hydrolase activity"/>
    <property type="evidence" value="ECO:0007669"/>
    <property type="project" value="InterPro"/>
</dbReference>
<dbReference type="AlphaFoldDB" id="A0A1H0G791"/>
<dbReference type="STRING" id="237069.SAMN05216498_0480"/>